<keyword evidence="2" id="KW-1133">Transmembrane helix</keyword>
<feature type="transmembrane region" description="Helical" evidence="2">
    <location>
        <begin position="181"/>
        <end position="200"/>
    </location>
</feature>
<dbReference type="AlphaFoldDB" id="A0A5A9GFA5"/>
<dbReference type="PANTHER" id="PTHR41795">
    <property type="entry name" value="EXOPOLYSACCHARIDE SYNTHESIS PROTEIN"/>
    <property type="match status" value="1"/>
</dbReference>
<gene>
    <name evidence="3" type="ORF">FZ942_28135</name>
</gene>
<dbReference type="InterPro" id="IPR010331">
    <property type="entry name" value="ExoD"/>
</dbReference>
<evidence type="ECO:0000313" key="3">
    <source>
        <dbReference type="EMBL" id="KAA0592394.1"/>
    </source>
</evidence>
<feature type="region of interest" description="Disordered" evidence="1">
    <location>
        <begin position="1"/>
        <end position="23"/>
    </location>
</feature>
<proteinExistence type="predicted"/>
<keyword evidence="2" id="KW-0472">Membrane</keyword>
<feature type="transmembrane region" description="Helical" evidence="2">
    <location>
        <begin position="220"/>
        <end position="244"/>
    </location>
</feature>
<reference evidence="3 4" key="1">
    <citation type="submission" date="2019-08" db="EMBL/GenBank/DDBJ databases">
        <authorList>
            <person name="Grouzdev D."/>
            <person name="Tikhonova E."/>
            <person name="Kravchenko I."/>
        </authorList>
    </citation>
    <scope>NUCLEOTIDE SEQUENCE [LARGE SCALE GENOMIC DNA]</scope>
    <source>
        <strain evidence="3 4">59b</strain>
    </source>
</reference>
<evidence type="ECO:0000256" key="2">
    <source>
        <dbReference type="SAM" id="Phobius"/>
    </source>
</evidence>
<feature type="region of interest" description="Disordered" evidence="1">
    <location>
        <begin position="36"/>
        <end position="71"/>
    </location>
</feature>
<organism evidence="3 4">
    <name type="scientific">Azospirillum lipoferum</name>
    <dbReference type="NCBI Taxonomy" id="193"/>
    <lineage>
        <taxon>Bacteria</taxon>
        <taxon>Pseudomonadati</taxon>
        <taxon>Pseudomonadota</taxon>
        <taxon>Alphaproteobacteria</taxon>
        <taxon>Rhodospirillales</taxon>
        <taxon>Azospirillaceae</taxon>
        <taxon>Azospirillum</taxon>
    </lineage>
</organism>
<dbReference type="EMBL" id="VTTN01000016">
    <property type="protein sequence ID" value="KAA0592394.1"/>
    <property type="molecule type" value="Genomic_DNA"/>
</dbReference>
<dbReference type="Proteomes" id="UP000324927">
    <property type="component" value="Unassembled WGS sequence"/>
</dbReference>
<comment type="caution">
    <text evidence="3">The sequence shown here is derived from an EMBL/GenBank/DDBJ whole genome shotgun (WGS) entry which is preliminary data.</text>
</comment>
<dbReference type="PANTHER" id="PTHR41795:SF1">
    <property type="entry name" value="EXOPOLYSACCHARIDE SYNTHESIS PROTEIN"/>
    <property type="match status" value="1"/>
</dbReference>
<protein>
    <submittedName>
        <fullName evidence="3">Exopolysaccharide biosynthesis protein</fullName>
    </submittedName>
</protein>
<accession>A0A5A9GFA5</accession>
<evidence type="ECO:0000256" key="1">
    <source>
        <dbReference type="SAM" id="MobiDB-lite"/>
    </source>
</evidence>
<evidence type="ECO:0000313" key="4">
    <source>
        <dbReference type="Proteomes" id="UP000324927"/>
    </source>
</evidence>
<name>A0A5A9GFA5_AZOLI</name>
<sequence length="257" mass="26627">MSKDRPPGSSPRSHDARHPGVDRACARVSDLLDDFLTRGDAASGDPESDDPEGAPASSRIPPGETPSKISLGEIPSKISLGEIMDALGDRAFGALLLILSIPNVLPVPGLSTATGVPMILLGAQMAAGRHSPWLPRRMLVACFDRKAFLGVIRRAKPWAERVERHLRPRLPALAGPTAERLLGLAVVVLAVILSLPIVFGNQPPALAIALIALGLMESDGVFVSAGLVAGLLAIAIVAAVLLGLGQAAVAVAQQLFG</sequence>
<dbReference type="OrthoDB" id="8446803at2"/>
<keyword evidence="4" id="KW-1185">Reference proteome</keyword>
<keyword evidence="2" id="KW-0812">Transmembrane</keyword>
<dbReference type="Pfam" id="PF06055">
    <property type="entry name" value="ExoD"/>
    <property type="match status" value="1"/>
</dbReference>